<dbReference type="OrthoDB" id="2884954at2"/>
<keyword evidence="1" id="KW-0472">Membrane</keyword>
<evidence type="ECO:0000256" key="1">
    <source>
        <dbReference type="SAM" id="Phobius"/>
    </source>
</evidence>
<keyword evidence="1" id="KW-0812">Transmembrane</keyword>
<dbReference type="AlphaFoldDB" id="A0A410MCZ5"/>
<feature type="transmembrane region" description="Helical" evidence="1">
    <location>
        <begin position="31"/>
        <end position="53"/>
    </location>
</feature>
<accession>A0A410MCZ5</accession>
<evidence type="ECO:0008006" key="4">
    <source>
        <dbReference type="Google" id="ProtNLM"/>
    </source>
</evidence>
<gene>
    <name evidence="2" type="ORF">HLI_10355</name>
</gene>
<dbReference type="EMBL" id="CP026118">
    <property type="protein sequence ID" value="QAS52591.1"/>
    <property type="molecule type" value="Genomic_DNA"/>
</dbReference>
<evidence type="ECO:0000313" key="3">
    <source>
        <dbReference type="Proteomes" id="UP000287756"/>
    </source>
</evidence>
<protein>
    <recommendedName>
        <fullName evidence="4">DUF1189 domain-containing protein</fullName>
    </recommendedName>
</protein>
<dbReference type="RefSeq" id="WP_128524879.1">
    <property type="nucleotide sequence ID" value="NZ_CANLVY010000009.1"/>
</dbReference>
<reference evidence="2 3" key="1">
    <citation type="submission" date="2018-01" db="EMBL/GenBank/DDBJ databases">
        <title>The whole genome sequencing and assembly of Halobacillus litoralis ERB031 strain.</title>
        <authorList>
            <person name="Lee S.-J."/>
            <person name="Park M.-K."/>
            <person name="Kim J.-Y."/>
            <person name="Lee Y.-J."/>
            <person name="Yi H."/>
            <person name="Bahn Y.-S."/>
            <person name="Kim J.F."/>
            <person name="Lee D.-W."/>
        </authorList>
    </citation>
    <scope>NUCLEOTIDE SEQUENCE [LARGE SCALE GENOMIC DNA]</scope>
    <source>
        <strain evidence="2 3">ERB 031</strain>
    </source>
</reference>
<proteinExistence type="predicted"/>
<feature type="transmembrane region" description="Helical" evidence="1">
    <location>
        <begin position="111"/>
        <end position="129"/>
    </location>
</feature>
<feature type="transmembrane region" description="Helical" evidence="1">
    <location>
        <begin position="65"/>
        <end position="90"/>
    </location>
</feature>
<organism evidence="2 3">
    <name type="scientific">Halobacillus litoralis</name>
    <dbReference type="NCBI Taxonomy" id="45668"/>
    <lineage>
        <taxon>Bacteria</taxon>
        <taxon>Bacillati</taxon>
        <taxon>Bacillota</taxon>
        <taxon>Bacilli</taxon>
        <taxon>Bacillales</taxon>
        <taxon>Bacillaceae</taxon>
        <taxon>Halobacillus</taxon>
    </lineage>
</organism>
<dbReference type="Proteomes" id="UP000287756">
    <property type="component" value="Chromosome"/>
</dbReference>
<dbReference type="Pfam" id="PF06691">
    <property type="entry name" value="DUF1189"/>
    <property type="match status" value="1"/>
</dbReference>
<dbReference type="KEGG" id="hli:HLI_10355"/>
<sequence>MGFFNSLVNSLRLPKKEAMFHLNRKGITNTILYLFLLLLILFMPDMIATVIHMESNLTEVSRGRYIIQFLVFYPLLIVFLILVGVSVLAGGGLLMRKALGRKLAYQQLWKLTAYATTLPLILSVILKYLTVPDGISALIFISIFAFFMYRMIVVYPRVPTKT</sequence>
<dbReference type="InterPro" id="IPR009574">
    <property type="entry name" value="DUF1189"/>
</dbReference>
<feature type="transmembrane region" description="Helical" evidence="1">
    <location>
        <begin position="135"/>
        <end position="155"/>
    </location>
</feature>
<name>A0A410MCZ5_9BACI</name>
<evidence type="ECO:0000313" key="2">
    <source>
        <dbReference type="EMBL" id="QAS52591.1"/>
    </source>
</evidence>
<keyword evidence="1" id="KW-1133">Transmembrane helix</keyword>